<gene>
    <name evidence="2" type="ORF">FK268_12555</name>
</gene>
<evidence type="ECO:0000313" key="2">
    <source>
        <dbReference type="EMBL" id="TWS24414.1"/>
    </source>
</evidence>
<reference evidence="2 3" key="1">
    <citation type="submission" date="2019-08" db="EMBL/GenBank/DDBJ databases">
        <title>Tsukamurella conjunctivitidis sp. nov., Tsukamurella assacharolytica sp. nov. and Tsukamurella sputae sp. nov. isolated from patients with conjunctivitis, bacteraemia (lymphoma) and respiratory infection (sputum) in Hong Kong.</title>
        <authorList>
            <person name="Fok K.M.N."/>
            <person name="Fong J.Y.H."/>
        </authorList>
    </citation>
    <scope>NUCLEOTIDE SEQUENCE [LARGE SCALE GENOMIC DNA]</scope>
    <source>
        <strain evidence="2 3">HKU70</strain>
    </source>
</reference>
<feature type="compositionally biased region" description="Basic and acidic residues" evidence="1">
    <location>
        <begin position="188"/>
        <end position="203"/>
    </location>
</feature>
<comment type="caution">
    <text evidence="2">The sequence shown here is derived from an EMBL/GenBank/DDBJ whole genome shotgun (WGS) entry which is preliminary data.</text>
</comment>
<feature type="compositionally biased region" description="Polar residues" evidence="1">
    <location>
        <begin position="217"/>
        <end position="228"/>
    </location>
</feature>
<protein>
    <submittedName>
        <fullName evidence="2">Uncharacterized protein</fullName>
    </submittedName>
</protein>
<evidence type="ECO:0000256" key="1">
    <source>
        <dbReference type="SAM" id="MobiDB-lite"/>
    </source>
</evidence>
<dbReference type="Proteomes" id="UP000319792">
    <property type="component" value="Unassembled WGS sequence"/>
</dbReference>
<dbReference type="AlphaFoldDB" id="A0A5C5RP63"/>
<sequence>MGRRKPTKPYRKGAVTNANGVTLALDHQHPFAYMLRAVIPGVRPDGSPLDPVTIPVEMAQAICIQLFENFKCGGPGSAGSPLIRMGVPENGIDVWDNAPQILSVKVPTSQVPNIDIAAGDDELLDVDLDQVPDVSEMDEDLLAATERAITRRRNEILLAENLDGAGAPEGDEALPEHIRVRDAQLRGVEREEKRRLQRQRFENAHAQAMQSLGRLTGDSQTAPEATEP</sequence>
<keyword evidence="3" id="KW-1185">Reference proteome</keyword>
<evidence type="ECO:0000313" key="3">
    <source>
        <dbReference type="Proteomes" id="UP000319792"/>
    </source>
</evidence>
<name>A0A5C5RP63_9ACTN</name>
<proteinExistence type="predicted"/>
<dbReference type="EMBL" id="VIGV01000003">
    <property type="protein sequence ID" value="TWS24414.1"/>
    <property type="molecule type" value="Genomic_DNA"/>
</dbReference>
<dbReference type="RefSeq" id="WP_146434429.1">
    <property type="nucleotide sequence ID" value="NZ_VIGV01000003.1"/>
</dbReference>
<accession>A0A5C5RP63</accession>
<organism evidence="2 3">
    <name type="scientific">Tsukamurella sputi</name>
    <dbReference type="NCBI Taxonomy" id="2591848"/>
    <lineage>
        <taxon>Bacteria</taxon>
        <taxon>Bacillati</taxon>
        <taxon>Actinomycetota</taxon>
        <taxon>Actinomycetes</taxon>
        <taxon>Mycobacteriales</taxon>
        <taxon>Tsukamurellaceae</taxon>
        <taxon>Tsukamurella</taxon>
    </lineage>
</organism>
<feature type="region of interest" description="Disordered" evidence="1">
    <location>
        <begin position="188"/>
        <end position="228"/>
    </location>
</feature>